<evidence type="ECO:0000259" key="8">
    <source>
        <dbReference type="Pfam" id="PF02770"/>
    </source>
</evidence>
<accession>A0A1T4YWL7</accession>
<dbReference type="GO" id="GO:0050660">
    <property type="term" value="F:flavin adenine dinucleotide binding"/>
    <property type="evidence" value="ECO:0007669"/>
    <property type="project" value="InterPro"/>
</dbReference>
<evidence type="ECO:0000256" key="4">
    <source>
        <dbReference type="ARBA" id="ARBA00022827"/>
    </source>
</evidence>
<evidence type="ECO:0000256" key="2">
    <source>
        <dbReference type="ARBA" id="ARBA00009347"/>
    </source>
</evidence>
<dbReference type="Gene3D" id="2.40.110.10">
    <property type="entry name" value="Butyryl-CoA Dehydrogenase, subunit A, domain 2"/>
    <property type="match status" value="1"/>
</dbReference>
<keyword evidence="4 6" id="KW-0274">FAD</keyword>
<feature type="domain" description="Acyl-CoA dehydrogenase/oxidase N-terminal" evidence="9">
    <location>
        <begin position="11"/>
        <end position="126"/>
    </location>
</feature>
<evidence type="ECO:0000259" key="7">
    <source>
        <dbReference type="Pfam" id="PF00441"/>
    </source>
</evidence>
<dbReference type="InterPro" id="IPR013786">
    <property type="entry name" value="AcylCoA_DH/ox_N"/>
</dbReference>
<proteinExistence type="inferred from homology"/>
<dbReference type="InterPro" id="IPR006091">
    <property type="entry name" value="Acyl-CoA_Oxase/DH_mid-dom"/>
</dbReference>
<dbReference type="GO" id="GO:0005886">
    <property type="term" value="C:plasma membrane"/>
    <property type="evidence" value="ECO:0007669"/>
    <property type="project" value="TreeGrafter"/>
</dbReference>
<dbReference type="SUPFAM" id="SSF56645">
    <property type="entry name" value="Acyl-CoA dehydrogenase NM domain-like"/>
    <property type="match status" value="1"/>
</dbReference>
<protein>
    <recommendedName>
        <fullName evidence="12">Acyl-CoA dehydrogenase</fullName>
    </recommendedName>
</protein>
<evidence type="ECO:0000256" key="6">
    <source>
        <dbReference type="RuleBase" id="RU362125"/>
    </source>
</evidence>
<dbReference type="PANTHER" id="PTHR43292:SF3">
    <property type="entry name" value="ACYL-COA DEHYDROGENASE FADE29"/>
    <property type="match status" value="1"/>
</dbReference>
<dbReference type="InterPro" id="IPR009100">
    <property type="entry name" value="AcylCoA_DH/oxidase_NM_dom_sf"/>
</dbReference>
<dbReference type="SUPFAM" id="SSF47203">
    <property type="entry name" value="Acyl-CoA dehydrogenase C-terminal domain-like"/>
    <property type="match status" value="1"/>
</dbReference>
<feature type="domain" description="Acyl-CoA dehydrogenase/oxidase C-terminal" evidence="7">
    <location>
        <begin position="236"/>
        <end position="398"/>
    </location>
</feature>
<evidence type="ECO:0008006" key="12">
    <source>
        <dbReference type="Google" id="ProtNLM"/>
    </source>
</evidence>
<feature type="domain" description="Acyl-CoA oxidase/dehydrogenase middle" evidence="8">
    <location>
        <begin position="130"/>
        <end position="221"/>
    </location>
</feature>
<dbReference type="PANTHER" id="PTHR43292">
    <property type="entry name" value="ACYL-COA DEHYDROGENASE"/>
    <property type="match status" value="1"/>
</dbReference>
<reference evidence="11" key="1">
    <citation type="submission" date="2017-02" db="EMBL/GenBank/DDBJ databases">
        <authorList>
            <person name="Varghese N."/>
            <person name="Submissions S."/>
        </authorList>
    </citation>
    <scope>NUCLEOTIDE SEQUENCE [LARGE SCALE GENOMIC DNA]</scope>
    <source>
        <strain evidence="11">9H-4</strain>
    </source>
</reference>
<keyword evidence="3 6" id="KW-0285">Flavoprotein</keyword>
<comment type="cofactor">
    <cofactor evidence="1 6">
        <name>FAD</name>
        <dbReference type="ChEBI" id="CHEBI:57692"/>
    </cofactor>
</comment>
<dbReference type="RefSeq" id="WP_197684414.1">
    <property type="nucleotide sequence ID" value="NZ_LT796768.1"/>
</dbReference>
<dbReference type="InterPro" id="IPR009075">
    <property type="entry name" value="AcylCo_DH/oxidase_C"/>
</dbReference>
<evidence type="ECO:0000313" key="10">
    <source>
        <dbReference type="EMBL" id="SKB06189.1"/>
    </source>
</evidence>
<dbReference type="Gene3D" id="1.10.540.10">
    <property type="entry name" value="Acyl-CoA dehydrogenase/oxidase, N-terminal domain"/>
    <property type="match status" value="1"/>
</dbReference>
<dbReference type="Pfam" id="PF00441">
    <property type="entry name" value="Acyl-CoA_dh_1"/>
    <property type="match status" value="1"/>
</dbReference>
<dbReference type="STRING" id="1736691.SAMN06295964_1218"/>
<gene>
    <name evidence="10" type="ORF">SAMN06295964_1218</name>
</gene>
<evidence type="ECO:0000256" key="5">
    <source>
        <dbReference type="ARBA" id="ARBA00023002"/>
    </source>
</evidence>
<evidence type="ECO:0000256" key="3">
    <source>
        <dbReference type="ARBA" id="ARBA00022630"/>
    </source>
</evidence>
<evidence type="ECO:0000256" key="1">
    <source>
        <dbReference type="ARBA" id="ARBA00001974"/>
    </source>
</evidence>
<dbReference type="EMBL" id="LT796768">
    <property type="protein sequence ID" value="SKB06189.1"/>
    <property type="molecule type" value="Genomic_DNA"/>
</dbReference>
<dbReference type="InterPro" id="IPR037069">
    <property type="entry name" value="AcylCoA_DH/ox_N_sf"/>
</dbReference>
<comment type="similarity">
    <text evidence="2 6">Belongs to the acyl-CoA dehydrogenase family.</text>
</comment>
<dbReference type="Proteomes" id="UP000191040">
    <property type="component" value="Chromosome I"/>
</dbReference>
<evidence type="ECO:0000313" key="11">
    <source>
        <dbReference type="Proteomes" id="UP000191040"/>
    </source>
</evidence>
<dbReference type="GO" id="GO:0016627">
    <property type="term" value="F:oxidoreductase activity, acting on the CH-CH group of donors"/>
    <property type="evidence" value="ECO:0007669"/>
    <property type="project" value="InterPro"/>
</dbReference>
<keyword evidence="5 6" id="KW-0560">Oxidoreductase</keyword>
<organism evidence="10 11">
    <name type="scientific">Aeromicrobium choanae</name>
    <dbReference type="NCBI Taxonomy" id="1736691"/>
    <lineage>
        <taxon>Bacteria</taxon>
        <taxon>Bacillati</taxon>
        <taxon>Actinomycetota</taxon>
        <taxon>Actinomycetes</taxon>
        <taxon>Propionibacteriales</taxon>
        <taxon>Nocardioidaceae</taxon>
        <taxon>Aeromicrobium</taxon>
    </lineage>
</organism>
<dbReference type="Pfam" id="PF02771">
    <property type="entry name" value="Acyl-CoA_dh_N"/>
    <property type="match status" value="1"/>
</dbReference>
<name>A0A1T4YWL7_9ACTN</name>
<evidence type="ECO:0000259" key="9">
    <source>
        <dbReference type="Pfam" id="PF02771"/>
    </source>
</evidence>
<dbReference type="Gene3D" id="1.20.140.10">
    <property type="entry name" value="Butyryl-CoA Dehydrogenase, subunit A, domain 3"/>
    <property type="match status" value="1"/>
</dbReference>
<sequence length="411" mass="44401">MAEADAGSSDNEIRDRIERFLDEHVPPGFPGIGALDAGAREEFLGPWRAALAESGLIAPDWPLEHGGAGLSEAERIILDEAFARAGVPQWPLPTDPIGFALLGATVLAWGTPEQQAHFLPRLVTGEHRWAQGFSEPEAGSDLFGLRTRAVLDGDDWVVDGHKIWQTQGHRANWIFLLARTDATARNRDALSFLLVPLDQPGVVVTPIRSMTGEHEFAEVRLEGARTAASHVLGRPGEGARVALSLLGLERSAFGAAHVHYAHELERLVALAREQGRATDPLVRQRIADIRIGVETMRMLTMQARENARGGKGPGPESSVFKLFETTFDLRLTDLAMDLLGMGGTARTGPPSATVLGPDPVGTPNSAAAWQQSYLRSRAAVIYGGSSQIQRTTIGEQVLGLPREPRAMADLR</sequence>
<dbReference type="InterPro" id="IPR052161">
    <property type="entry name" value="Mycobact_Acyl-CoA_DH"/>
</dbReference>
<dbReference type="Pfam" id="PF02770">
    <property type="entry name" value="Acyl-CoA_dh_M"/>
    <property type="match status" value="1"/>
</dbReference>
<dbReference type="InterPro" id="IPR046373">
    <property type="entry name" value="Acyl-CoA_Oxase/DH_mid-dom_sf"/>
</dbReference>
<dbReference type="AlphaFoldDB" id="A0A1T4YWL7"/>
<keyword evidence="11" id="KW-1185">Reference proteome</keyword>
<dbReference type="InterPro" id="IPR036250">
    <property type="entry name" value="AcylCo_DH-like_C"/>
</dbReference>